<dbReference type="PANTHER" id="PTHR47480">
    <property type="entry name" value="EG45-LIKE DOMAIN CONTAINING PROTEIN"/>
    <property type="match status" value="1"/>
</dbReference>
<dbReference type="Proteomes" id="UP000288805">
    <property type="component" value="Unassembled WGS sequence"/>
</dbReference>
<proteinExistence type="predicted"/>
<gene>
    <name evidence="2" type="primary">CjBAp12_5</name>
    <name evidence="2" type="ORF">CK203_005345</name>
</gene>
<dbReference type="SUPFAM" id="SSF50685">
    <property type="entry name" value="Barwin-like endoglucanases"/>
    <property type="match status" value="1"/>
</dbReference>
<dbReference type="EMBL" id="QGNW01000008">
    <property type="protein sequence ID" value="RVX19869.1"/>
    <property type="molecule type" value="Genomic_DNA"/>
</dbReference>
<evidence type="ECO:0000313" key="2">
    <source>
        <dbReference type="EMBL" id="RVX19869.1"/>
    </source>
</evidence>
<comment type="caution">
    <text evidence="2">The sequence shown here is derived from an EMBL/GenBank/DDBJ whole genome shotgun (WGS) entry which is preliminary data.</text>
</comment>
<protein>
    <submittedName>
        <fullName evidence="2">EG45-like domain containing protein</fullName>
    </submittedName>
</protein>
<dbReference type="InterPro" id="IPR009009">
    <property type="entry name" value="RlpA-like_DPBB"/>
</dbReference>
<feature type="domain" description="Expansin-like EG45" evidence="1">
    <location>
        <begin position="140"/>
        <end position="233"/>
    </location>
</feature>
<dbReference type="Pfam" id="PF03330">
    <property type="entry name" value="DPBB_1"/>
    <property type="match status" value="1"/>
</dbReference>
<dbReference type="AlphaFoldDB" id="A0A438KF90"/>
<dbReference type="Gene3D" id="2.40.40.10">
    <property type="entry name" value="RlpA-like domain"/>
    <property type="match status" value="1"/>
</dbReference>
<organism evidence="2 3">
    <name type="scientific">Vitis vinifera</name>
    <name type="common">Grape</name>
    <dbReference type="NCBI Taxonomy" id="29760"/>
    <lineage>
        <taxon>Eukaryota</taxon>
        <taxon>Viridiplantae</taxon>
        <taxon>Streptophyta</taxon>
        <taxon>Embryophyta</taxon>
        <taxon>Tracheophyta</taxon>
        <taxon>Spermatophyta</taxon>
        <taxon>Magnoliopsida</taxon>
        <taxon>eudicotyledons</taxon>
        <taxon>Gunneridae</taxon>
        <taxon>Pentapetalae</taxon>
        <taxon>rosids</taxon>
        <taxon>Vitales</taxon>
        <taxon>Vitaceae</taxon>
        <taxon>Viteae</taxon>
        <taxon>Vitis</taxon>
    </lineage>
</organism>
<sequence>METRVYTIHGIDAAPESTSTGWTTHWGRFPHCEAELEGSTTASISISIWCYHGHWHSFQQKRPLYKLREVEETLGKIKERACSSSVRNSSKNSDPNLFRVMSERESEYLRLPLLFIFLGLLHFCSGEIGTAGHYAAPYLPTACYGNDVSKFPSSNLFASAGDGIWDNGAACGRQYFVRCLSAQTPGTCKAGQIIKVKIVDRASRNGVMLVLSTIAFGAIANPSAAFVNIEFTE</sequence>
<dbReference type="PROSITE" id="PS50842">
    <property type="entry name" value="EXPANSIN_EG45"/>
    <property type="match status" value="1"/>
</dbReference>
<dbReference type="PANTHER" id="PTHR47480:SF1">
    <property type="entry name" value="EG45-LIKE DOMAIN CONTAINING PROTEIN 1"/>
    <property type="match status" value="1"/>
</dbReference>
<accession>A0A438KF90</accession>
<dbReference type="CDD" id="cd22269">
    <property type="entry name" value="DPBB_EG45-like"/>
    <property type="match status" value="1"/>
</dbReference>
<reference evidence="2 3" key="1">
    <citation type="journal article" date="2018" name="PLoS Genet.">
        <title>Population sequencing reveals clonal diversity and ancestral inbreeding in the grapevine cultivar Chardonnay.</title>
        <authorList>
            <person name="Roach M.J."/>
            <person name="Johnson D.L."/>
            <person name="Bohlmann J."/>
            <person name="van Vuuren H.J."/>
            <person name="Jones S.J."/>
            <person name="Pretorius I.S."/>
            <person name="Schmidt S.A."/>
            <person name="Borneman A.R."/>
        </authorList>
    </citation>
    <scope>NUCLEOTIDE SEQUENCE [LARGE SCALE GENOMIC DNA]</scope>
    <source>
        <strain evidence="3">cv. Chardonnay</strain>
        <tissue evidence="2">Leaf</tissue>
    </source>
</reference>
<evidence type="ECO:0000313" key="3">
    <source>
        <dbReference type="Proteomes" id="UP000288805"/>
    </source>
</evidence>
<name>A0A438KF90_VITVI</name>
<dbReference type="InterPro" id="IPR007112">
    <property type="entry name" value="Expansin/allergen_DPBB_dom"/>
</dbReference>
<dbReference type="InterPro" id="IPR036908">
    <property type="entry name" value="RlpA-like_sf"/>
</dbReference>
<evidence type="ECO:0000259" key="1">
    <source>
        <dbReference type="PROSITE" id="PS50842"/>
    </source>
</evidence>